<evidence type="ECO:0000313" key="3">
    <source>
        <dbReference type="EMBL" id="MCL7029526.1"/>
    </source>
</evidence>
<comment type="caution">
    <text evidence="2">The sequence shown here is derived from an EMBL/GenBank/DDBJ whole genome shotgun (WGS) entry which is preliminary data.</text>
</comment>
<dbReference type="Proteomes" id="UP001177140">
    <property type="component" value="Unassembled WGS sequence"/>
</dbReference>
<evidence type="ECO:0000313" key="4">
    <source>
        <dbReference type="Proteomes" id="UP001177140"/>
    </source>
</evidence>
<sequence>MAITRRKSPQQLLGSSNVLAVAICLFVSTEMASAWNNICNPGDLYIDSSNFPTPASCSTNYCGNWCKDLCSSMGTLATQDRCTIKPDINKGDITCCKCCCQRTPPSPCDPPYPAPGPSDWEGPAPFDYQICTAAQTLVKVKRTDGKDCISKSLCKDECSKLGLLAARTECVANFYNAPGYGGYNWYEQCCCGTSVPPPPPPCPSPPPPPPPPCPAPACPCNTEVNVTISINSGKASSPSTCAAL</sequence>
<dbReference type="EMBL" id="JAJJMA010044702">
    <property type="protein sequence ID" value="MCL7025382.1"/>
    <property type="molecule type" value="Genomic_DNA"/>
</dbReference>
<accession>A0AA41UZ23</accession>
<dbReference type="AlphaFoldDB" id="A0AA41UZ23"/>
<dbReference type="EMBL" id="JAJJMA010091267">
    <property type="protein sequence ID" value="MCL7029526.1"/>
    <property type="molecule type" value="Genomic_DNA"/>
</dbReference>
<evidence type="ECO:0000313" key="2">
    <source>
        <dbReference type="EMBL" id="MCL7025382.1"/>
    </source>
</evidence>
<keyword evidence="1" id="KW-0732">Signal</keyword>
<proteinExistence type="predicted"/>
<keyword evidence="4" id="KW-1185">Reference proteome</keyword>
<feature type="signal peptide" evidence="1">
    <location>
        <begin position="1"/>
        <end position="34"/>
    </location>
</feature>
<reference evidence="2" key="1">
    <citation type="submission" date="2022-03" db="EMBL/GenBank/DDBJ databases">
        <title>A functionally conserved STORR gene fusion in Papaver species that diverged 16.8 million years ago.</title>
        <authorList>
            <person name="Catania T."/>
        </authorList>
    </citation>
    <scope>NUCLEOTIDE SEQUENCE</scope>
    <source>
        <strain evidence="2">S-191538</strain>
    </source>
</reference>
<protein>
    <submittedName>
        <fullName evidence="2">Uncharacterized protein</fullName>
    </submittedName>
</protein>
<organism evidence="2 4">
    <name type="scientific">Papaver nudicaule</name>
    <name type="common">Iceland poppy</name>
    <dbReference type="NCBI Taxonomy" id="74823"/>
    <lineage>
        <taxon>Eukaryota</taxon>
        <taxon>Viridiplantae</taxon>
        <taxon>Streptophyta</taxon>
        <taxon>Embryophyta</taxon>
        <taxon>Tracheophyta</taxon>
        <taxon>Spermatophyta</taxon>
        <taxon>Magnoliopsida</taxon>
        <taxon>Ranunculales</taxon>
        <taxon>Papaveraceae</taxon>
        <taxon>Papaveroideae</taxon>
        <taxon>Papaver</taxon>
    </lineage>
</organism>
<feature type="chain" id="PRO_5041630278" evidence="1">
    <location>
        <begin position="35"/>
        <end position="244"/>
    </location>
</feature>
<gene>
    <name evidence="3" type="ORF">MKW94_016868</name>
    <name evidence="2" type="ORF">MKW94_025772</name>
</gene>
<evidence type="ECO:0000256" key="1">
    <source>
        <dbReference type="SAM" id="SignalP"/>
    </source>
</evidence>
<name>A0AA41UZ23_PAPNU</name>